<reference evidence="14 15" key="1">
    <citation type="submission" date="2020-05" db="EMBL/GenBank/DDBJ databases">
        <authorList>
            <person name="Casaregola S."/>
            <person name="Devillers H."/>
            <person name="Grondin C."/>
        </authorList>
    </citation>
    <scope>NUCLEOTIDE SEQUENCE [LARGE SCALE GENOMIC DNA]</scope>
    <source>
        <strain evidence="14 15">CLIB 1767</strain>
    </source>
</reference>
<organism evidence="14 15">
    <name type="scientific">Maudiozyma barnettii</name>
    <dbReference type="NCBI Taxonomy" id="61262"/>
    <lineage>
        <taxon>Eukaryota</taxon>
        <taxon>Fungi</taxon>
        <taxon>Dikarya</taxon>
        <taxon>Ascomycota</taxon>
        <taxon>Saccharomycotina</taxon>
        <taxon>Saccharomycetes</taxon>
        <taxon>Saccharomycetales</taxon>
        <taxon>Saccharomycetaceae</taxon>
        <taxon>Maudiozyma</taxon>
    </lineage>
</organism>
<dbReference type="GO" id="GO:0005739">
    <property type="term" value="C:mitochondrion"/>
    <property type="evidence" value="ECO:0007669"/>
    <property type="project" value="TreeGrafter"/>
</dbReference>
<dbReference type="GO" id="GO:0002143">
    <property type="term" value="P:tRNA wobble position uridine thiolation"/>
    <property type="evidence" value="ECO:0007669"/>
    <property type="project" value="TreeGrafter"/>
</dbReference>
<dbReference type="EC" id="2.8.1.14" evidence="3"/>
<evidence type="ECO:0000256" key="3">
    <source>
        <dbReference type="ARBA" id="ARBA00011953"/>
    </source>
</evidence>
<dbReference type="PANTHER" id="PTHR11933:SF5">
    <property type="entry name" value="MITOCHONDRIAL TRNA-SPECIFIC 2-THIOURIDYLASE 1"/>
    <property type="match status" value="1"/>
</dbReference>
<dbReference type="InterPro" id="IPR004506">
    <property type="entry name" value="MnmA-like"/>
</dbReference>
<dbReference type="Proteomes" id="UP000644660">
    <property type="component" value="Unassembled WGS sequence"/>
</dbReference>
<feature type="domain" description="tRNA-specific 2-thiouridylase MnmA-like central" evidence="13">
    <location>
        <begin position="250"/>
        <end position="325"/>
    </location>
</feature>
<dbReference type="InterPro" id="IPR046884">
    <property type="entry name" value="MnmA-like_central"/>
</dbReference>
<keyword evidence="5" id="KW-0808">Transferase</keyword>
<keyword evidence="7" id="KW-0547">Nucleotide-binding</keyword>
<name>A0A8H2VDG2_9SACH</name>
<evidence type="ECO:0000256" key="8">
    <source>
        <dbReference type="ARBA" id="ARBA00022840"/>
    </source>
</evidence>
<dbReference type="GeneID" id="64856353"/>
<dbReference type="Gene3D" id="2.40.30.10">
    <property type="entry name" value="Translation factors"/>
    <property type="match status" value="1"/>
</dbReference>
<dbReference type="Pfam" id="PF20259">
    <property type="entry name" value="tRNA_Me_trans_M"/>
    <property type="match status" value="1"/>
</dbReference>
<gene>
    <name evidence="14" type="ORF">KABA2_02S13948</name>
</gene>
<evidence type="ECO:0000256" key="6">
    <source>
        <dbReference type="ARBA" id="ARBA00022694"/>
    </source>
</evidence>
<evidence type="ECO:0000259" key="12">
    <source>
        <dbReference type="Pfam" id="PF20258"/>
    </source>
</evidence>
<keyword evidence="10" id="KW-1015">Disulfide bond</keyword>
<comment type="catalytic activity">
    <reaction evidence="11">
        <text>5-taurinomethyluridine(34) in tRNA + S-sulfanyl-L-cysteinyl-[protein] + AH2 + ATP = 5-taurinomethyl-2-thiouridine(34) in tRNA + L-cysteinyl-[protein] + A + AMP + diphosphate + H(+)</text>
        <dbReference type="Rhea" id="RHEA:47040"/>
        <dbReference type="Rhea" id="RHEA-COMP:10131"/>
        <dbReference type="Rhea" id="RHEA-COMP:11726"/>
        <dbReference type="Rhea" id="RHEA-COMP:11732"/>
        <dbReference type="Rhea" id="RHEA-COMP:11733"/>
        <dbReference type="ChEBI" id="CHEBI:13193"/>
        <dbReference type="ChEBI" id="CHEBI:15378"/>
        <dbReference type="ChEBI" id="CHEBI:17499"/>
        <dbReference type="ChEBI" id="CHEBI:29950"/>
        <dbReference type="ChEBI" id="CHEBI:30616"/>
        <dbReference type="ChEBI" id="CHEBI:33019"/>
        <dbReference type="ChEBI" id="CHEBI:61963"/>
        <dbReference type="ChEBI" id="CHEBI:87171"/>
        <dbReference type="ChEBI" id="CHEBI:87172"/>
        <dbReference type="ChEBI" id="CHEBI:456215"/>
        <dbReference type="EC" id="2.8.1.14"/>
    </reaction>
</comment>
<keyword evidence="6" id="KW-0819">tRNA processing</keyword>
<evidence type="ECO:0000313" key="14">
    <source>
        <dbReference type="EMBL" id="CAB4253197.1"/>
    </source>
</evidence>
<dbReference type="OrthoDB" id="3685at2759"/>
<dbReference type="FunFam" id="3.40.50.620:FF:000115">
    <property type="entry name" value="tRNA-specific 2-thiouridylase MnmA"/>
    <property type="match status" value="1"/>
</dbReference>
<dbReference type="GO" id="GO:0000049">
    <property type="term" value="F:tRNA binding"/>
    <property type="evidence" value="ECO:0007669"/>
    <property type="project" value="UniProtKB-KW"/>
</dbReference>
<keyword evidence="4" id="KW-0820">tRNA-binding</keyword>
<proteinExistence type="inferred from homology"/>
<evidence type="ECO:0000256" key="7">
    <source>
        <dbReference type="ARBA" id="ARBA00022741"/>
    </source>
</evidence>
<dbReference type="InterPro" id="IPR014729">
    <property type="entry name" value="Rossmann-like_a/b/a_fold"/>
</dbReference>
<dbReference type="GO" id="GO:0016783">
    <property type="term" value="F:sulfurtransferase activity"/>
    <property type="evidence" value="ECO:0007669"/>
    <property type="project" value="InterPro"/>
</dbReference>
<evidence type="ECO:0000313" key="15">
    <source>
        <dbReference type="Proteomes" id="UP000644660"/>
    </source>
</evidence>
<dbReference type="PANTHER" id="PTHR11933">
    <property type="entry name" value="TRNA 5-METHYLAMINOMETHYL-2-THIOURIDYLATE -METHYLTRANSFERASE"/>
    <property type="match status" value="1"/>
</dbReference>
<dbReference type="GO" id="GO:0005524">
    <property type="term" value="F:ATP binding"/>
    <property type="evidence" value="ECO:0007669"/>
    <property type="project" value="UniProtKB-KW"/>
</dbReference>
<evidence type="ECO:0000256" key="10">
    <source>
        <dbReference type="ARBA" id="ARBA00023157"/>
    </source>
</evidence>
<evidence type="ECO:0000256" key="1">
    <source>
        <dbReference type="ARBA" id="ARBA00003986"/>
    </source>
</evidence>
<evidence type="ECO:0000259" key="13">
    <source>
        <dbReference type="Pfam" id="PF20259"/>
    </source>
</evidence>
<keyword evidence="9" id="KW-0694">RNA-binding</keyword>
<sequence length="447" mass="50846">MSLGRFDVVASKYQSLVKQRLSGLNHWIQPQPSKFDNVVIAMSSGVDSSMSAALFSKYPNATGIYMRNWTNANDSDEDVKHCDEQDWKDAMKVAKYLNIPLNLVNFEQEYWVDVFEPMLKGYQLGSTPNPDILCNKFVKFGKLNSYLDKKYGLNNYWLVMGHYSRVLNQDNGDSSKKKYGLFKGIDTHKDQSYYLSQVNSKVWPNTILPMGHLFKKEVREMASELELPSAEKPDSQGICFVNNSQTGKFKNFLKEYIPTDSGNIITLENVDNKNIKRKWGKHDGLWSYTIGQKIGISMPQADPQYKGTWFVSEKIPDTNEIVIVRGRDNAQLFHNCLNVGNFEIIDDSISVTNFEETIENGITDGTLYMQYRSLQNPIKVKSCQTVPAISTDTDLTIETKSPRLQLKLELYESHRAMAAGQYCCLYNGDQVIGSGPILNTRNEVLKT</sequence>
<dbReference type="InterPro" id="IPR046885">
    <property type="entry name" value="MnmA-like_C"/>
</dbReference>
<keyword evidence="15" id="KW-1185">Reference proteome</keyword>
<evidence type="ECO:0000256" key="11">
    <source>
        <dbReference type="ARBA" id="ARBA00049564"/>
    </source>
</evidence>
<dbReference type="Gene3D" id="2.30.30.280">
    <property type="entry name" value="Adenine nucleotide alpha hydrolases-like domains"/>
    <property type="match status" value="1"/>
</dbReference>
<comment type="caution">
    <text evidence="14">The sequence shown here is derived from an EMBL/GenBank/DDBJ whole genome shotgun (WGS) entry which is preliminary data.</text>
</comment>
<comment type="similarity">
    <text evidence="2">Belongs to the MnmA/TRMU family.</text>
</comment>
<evidence type="ECO:0000256" key="2">
    <source>
        <dbReference type="ARBA" id="ARBA00006191"/>
    </source>
</evidence>
<comment type="function">
    <text evidence="1">Catalyzes the 2-thiolation of uridine at the wobble position (U34) of mitochondrial tRNA(Lys), tRNA(Glu) and tRNA(Gln). Required for the formation of 5-taurinomethyl-2-thiouridine (tm5s2U) of mitochondrial tRNA(Lys), tRNA(Glu), and tRNA(Gln) at the wobble position. ATP is required to activate the C2 atom of the wobble base.</text>
</comment>
<dbReference type="Gene3D" id="3.40.50.620">
    <property type="entry name" value="HUPs"/>
    <property type="match status" value="1"/>
</dbReference>
<dbReference type="FunFam" id="2.30.30.280:FF:000001">
    <property type="entry name" value="tRNA-specific 2-thiouridylase MnmA"/>
    <property type="match status" value="1"/>
</dbReference>
<dbReference type="InterPro" id="IPR023382">
    <property type="entry name" value="MnmA-like_central_sf"/>
</dbReference>
<keyword evidence="8" id="KW-0067">ATP-binding</keyword>
<dbReference type="Pfam" id="PF03054">
    <property type="entry name" value="tRNA_Me_trans"/>
    <property type="match status" value="1"/>
</dbReference>
<dbReference type="EMBL" id="CAEFZW010000002">
    <property type="protein sequence ID" value="CAB4253197.1"/>
    <property type="molecule type" value="Genomic_DNA"/>
</dbReference>
<dbReference type="NCBIfam" id="TIGR00420">
    <property type="entry name" value="trmU"/>
    <property type="match status" value="1"/>
</dbReference>
<feature type="domain" description="tRNA-specific 2-thiouridylase MnmA-like C-terminal" evidence="12">
    <location>
        <begin position="400"/>
        <end position="437"/>
    </location>
</feature>
<dbReference type="CDD" id="cd01998">
    <property type="entry name" value="MnmA_TRMU-like"/>
    <property type="match status" value="1"/>
</dbReference>
<evidence type="ECO:0000256" key="5">
    <source>
        <dbReference type="ARBA" id="ARBA00022679"/>
    </source>
</evidence>
<dbReference type="SUPFAM" id="SSF52402">
    <property type="entry name" value="Adenine nucleotide alpha hydrolases-like"/>
    <property type="match status" value="1"/>
</dbReference>
<evidence type="ECO:0000256" key="4">
    <source>
        <dbReference type="ARBA" id="ARBA00022555"/>
    </source>
</evidence>
<dbReference type="AlphaFoldDB" id="A0A8H2VDG2"/>
<evidence type="ECO:0000256" key="9">
    <source>
        <dbReference type="ARBA" id="ARBA00022884"/>
    </source>
</evidence>
<accession>A0A8H2VDG2</accession>
<dbReference type="NCBIfam" id="NF001138">
    <property type="entry name" value="PRK00143.1"/>
    <property type="match status" value="1"/>
</dbReference>
<protein>
    <recommendedName>
        <fullName evidence="3">tRNA-5-taurinomethyluridine 2-sulfurtransferase</fullName>
        <ecNumber evidence="3">2.8.1.14</ecNumber>
    </recommendedName>
</protein>
<dbReference type="Pfam" id="PF20258">
    <property type="entry name" value="tRNA_Me_trans_C"/>
    <property type="match status" value="1"/>
</dbReference>
<dbReference type="RefSeq" id="XP_041405235.1">
    <property type="nucleotide sequence ID" value="XM_041549301.1"/>
</dbReference>